<proteinExistence type="inferred from homology"/>
<keyword evidence="4" id="KW-1133">Transmembrane helix</keyword>
<evidence type="ECO:0000313" key="6">
    <source>
        <dbReference type="EMBL" id="OAT05565.1"/>
    </source>
</evidence>
<evidence type="ECO:0000256" key="3">
    <source>
        <dbReference type="SAM" id="MobiDB-lite"/>
    </source>
</evidence>
<dbReference type="Gene3D" id="1.20.1250.20">
    <property type="entry name" value="MFS general substrate transporter like domains"/>
    <property type="match status" value="2"/>
</dbReference>
<evidence type="ECO:0000256" key="4">
    <source>
        <dbReference type="SAM" id="Phobius"/>
    </source>
</evidence>
<feature type="transmembrane region" description="Helical" evidence="4">
    <location>
        <begin position="336"/>
        <end position="356"/>
    </location>
</feature>
<dbReference type="InterPro" id="IPR050327">
    <property type="entry name" value="Proton-linked_MCT"/>
</dbReference>
<keyword evidence="7" id="KW-1185">Reference proteome</keyword>
<evidence type="ECO:0000256" key="1">
    <source>
        <dbReference type="ARBA" id="ARBA00004141"/>
    </source>
</evidence>
<feature type="compositionally biased region" description="Polar residues" evidence="3">
    <location>
        <begin position="15"/>
        <end position="26"/>
    </location>
</feature>
<sequence>MSSSPIPLQPLGTDSPPSNAAVQRDQASTTRKGRLVVLICSFLAVIMTIGPNLSYGVFQEYYVTSSQSLLPPSQAQNRASVALVGTLGAGLTWGGSIFVNPLMTKVKGNSNRKIATAGCVLMSLAYGLASTSNQVWQLLLTQGFLYGMGSSMLYFPILSVAPEYFDRRRGLAMGFILSGAGVGGLIISPIIRALLDSVGARWCLRIFSFANLVITLPIALFAPPSLSATRRPTLVNMTLAKKPAFVLQSIAALLQASGNFVPMTFLPEFSSVVGYSASFGATLLAINNGVNSVSRVLMGHTADQLGRQNTLVLGVIGSTVSVLTLWLFAADDGSKAPWIAFIVLYGILAGGYNALFPTTITELFGVQAYTSVNGFLYFIRGLGALFGSPVGGLILGNSRVPTPGQDKSQILGDYRKLIWYDGALLLGSSMCVIGVRGFDALEKRRWIWKA</sequence>
<keyword evidence="4" id="KW-0812">Transmembrane</keyword>
<dbReference type="RefSeq" id="XP_031576776.1">
    <property type="nucleotide sequence ID" value="XM_031720555.1"/>
</dbReference>
<feature type="transmembrane region" description="Helical" evidence="4">
    <location>
        <begin position="78"/>
        <end position="99"/>
    </location>
</feature>
<comment type="subcellular location">
    <subcellularLocation>
        <location evidence="1">Membrane</location>
        <topology evidence="1">Multi-pass membrane protein</topology>
    </subcellularLocation>
</comment>
<accession>A0A179UC17</accession>
<dbReference type="Proteomes" id="UP000002038">
    <property type="component" value="Unassembled WGS sequence"/>
</dbReference>
<feature type="transmembrane region" description="Helical" evidence="4">
    <location>
        <begin position="111"/>
        <end position="129"/>
    </location>
</feature>
<feature type="domain" description="Major facilitator superfamily (MFS) profile" evidence="5">
    <location>
        <begin position="40"/>
        <end position="446"/>
    </location>
</feature>
<dbReference type="VEuPathDB" id="FungiDB:BDBG_01943"/>
<comment type="similarity">
    <text evidence="2">Belongs to the major facilitator superfamily. Monocarboxylate porter (TC 2.A.1.13) family.</text>
</comment>
<protein>
    <submittedName>
        <fullName evidence="6">Monocarboxylate transporter</fullName>
    </submittedName>
</protein>
<organism evidence="6 7">
    <name type="scientific">Blastomyces gilchristii (strain SLH14081)</name>
    <name type="common">Blastomyces dermatitidis</name>
    <dbReference type="NCBI Taxonomy" id="559298"/>
    <lineage>
        <taxon>Eukaryota</taxon>
        <taxon>Fungi</taxon>
        <taxon>Dikarya</taxon>
        <taxon>Ascomycota</taxon>
        <taxon>Pezizomycotina</taxon>
        <taxon>Eurotiomycetes</taxon>
        <taxon>Eurotiomycetidae</taxon>
        <taxon>Onygenales</taxon>
        <taxon>Ajellomycetaceae</taxon>
        <taxon>Blastomyces</taxon>
    </lineage>
</organism>
<dbReference type="InterPro" id="IPR036259">
    <property type="entry name" value="MFS_trans_sf"/>
</dbReference>
<dbReference type="OrthoDB" id="6499973at2759"/>
<feature type="transmembrane region" description="Helical" evidence="4">
    <location>
        <begin position="377"/>
        <end position="397"/>
    </location>
</feature>
<feature type="transmembrane region" description="Helical" evidence="4">
    <location>
        <begin position="135"/>
        <end position="158"/>
    </location>
</feature>
<dbReference type="InterPro" id="IPR020846">
    <property type="entry name" value="MFS_dom"/>
</dbReference>
<dbReference type="PANTHER" id="PTHR11360">
    <property type="entry name" value="MONOCARBOXYLATE TRANSPORTER"/>
    <property type="match status" value="1"/>
</dbReference>
<feature type="transmembrane region" description="Helical" evidence="4">
    <location>
        <begin position="170"/>
        <end position="194"/>
    </location>
</feature>
<dbReference type="AlphaFoldDB" id="A0A179UC17"/>
<dbReference type="Pfam" id="PF07690">
    <property type="entry name" value="MFS_1"/>
    <property type="match status" value="1"/>
</dbReference>
<feature type="transmembrane region" description="Helical" evidence="4">
    <location>
        <begin position="244"/>
        <end position="266"/>
    </location>
</feature>
<evidence type="ECO:0000259" key="5">
    <source>
        <dbReference type="PROSITE" id="PS50850"/>
    </source>
</evidence>
<dbReference type="PROSITE" id="PS50850">
    <property type="entry name" value="MFS"/>
    <property type="match status" value="1"/>
</dbReference>
<evidence type="ECO:0000313" key="7">
    <source>
        <dbReference type="Proteomes" id="UP000002038"/>
    </source>
</evidence>
<gene>
    <name evidence="6" type="ORF">BDBG_01943</name>
</gene>
<feature type="region of interest" description="Disordered" evidence="3">
    <location>
        <begin position="1"/>
        <end position="26"/>
    </location>
</feature>
<feature type="transmembrane region" description="Helical" evidence="4">
    <location>
        <begin position="206"/>
        <end position="223"/>
    </location>
</feature>
<dbReference type="GO" id="GO:0016020">
    <property type="term" value="C:membrane"/>
    <property type="evidence" value="ECO:0007669"/>
    <property type="project" value="UniProtKB-SubCell"/>
</dbReference>
<name>A0A179UC17_BLAGS</name>
<feature type="transmembrane region" description="Helical" evidence="4">
    <location>
        <begin position="35"/>
        <end position="58"/>
    </location>
</feature>
<dbReference type="EMBL" id="GG657450">
    <property type="protein sequence ID" value="OAT05565.1"/>
    <property type="molecule type" value="Genomic_DNA"/>
</dbReference>
<dbReference type="PANTHER" id="PTHR11360:SF302">
    <property type="entry name" value="MAJOR FACILITATOR SUPERFAMILY (MFS) PROFILE DOMAIN-CONTAINING PROTEIN"/>
    <property type="match status" value="1"/>
</dbReference>
<dbReference type="InterPro" id="IPR011701">
    <property type="entry name" value="MFS"/>
</dbReference>
<dbReference type="KEGG" id="bgh:BDBG_01943"/>
<feature type="transmembrane region" description="Helical" evidence="4">
    <location>
        <begin position="417"/>
        <end position="438"/>
    </location>
</feature>
<feature type="transmembrane region" description="Helical" evidence="4">
    <location>
        <begin position="311"/>
        <end position="330"/>
    </location>
</feature>
<keyword evidence="4" id="KW-0472">Membrane</keyword>
<reference evidence="7" key="1">
    <citation type="journal article" date="2015" name="PLoS Genet.">
        <title>The dynamic genome and transcriptome of the human fungal pathogen Blastomyces and close relative Emmonsia.</title>
        <authorList>
            <person name="Munoz J.F."/>
            <person name="Gauthier G.M."/>
            <person name="Desjardins C.A."/>
            <person name="Gallo J.E."/>
            <person name="Holder J."/>
            <person name="Sullivan T.D."/>
            <person name="Marty A.J."/>
            <person name="Carmen J.C."/>
            <person name="Chen Z."/>
            <person name="Ding L."/>
            <person name="Gujja S."/>
            <person name="Magrini V."/>
            <person name="Misas E."/>
            <person name="Mitreva M."/>
            <person name="Priest M."/>
            <person name="Saif S."/>
            <person name="Whiston E.A."/>
            <person name="Young S."/>
            <person name="Zeng Q."/>
            <person name="Goldman W.E."/>
            <person name="Mardis E.R."/>
            <person name="Taylor J.W."/>
            <person name="McEwen J.G."/>
            <person name="Clay O.K."/>
            <person name="Klein B.S."/>
            <person name="Cuomo C.A."/>
        </authorList>
    </citation>
    <scope>NUCLEOTIDE SEQUENCE [LARGE SCALE GENOMIC DNA]</scope>
    <source>
        <strain evidence="7">SLH14081</strain>
    </source>
</reference>
<evidence type="ECO:0000256" key="2">
    <source>
        <dbReference type="ARBA" id="ARBA00006727"/>
    </source>
</evidence>
<dbReference type="GeneID" id="8506732"/>
<dbReference type="GO" id="GO:0022857">
    <property type="term" value="F:transmembrane transporter activity"/>
    <property type="evidence" value="ECO:0007669"/>
    <property type="project" value="InterPro"/>
</dbReference>
<feature type="transmembrane region" description="Helical" evidence="4">
    <location>
        <begin position="272"/>
        <end position="290"/>
    </location>
</feature>
<dbReference type="SUPFAM" id="SSF103473">
    <property type="entry name" value="MFS general substrate transporter"/>
    <property type="match status" value="1"/>
</dbReference>